<organism evidence="1 2">
    <name type="scientific">Phaeosphaeria nodorum (strain SN15 / ATCC MYA-4574 / FGSC 10173)</name>
    <name type="common">Glume blotch fungus</name>
    <name type="synonym">Parastagonospora nodorum</name>
    <dbReference type="NCBI Taxonomy" id="321614"/>
    <lineage>
        <taxon>Eukaryota</taxon>
        <taxon>Fungi</taxon>
        <taxon>Dikarya</taxon>
        <taxon>Ascomycota</taxon>
        <taxon>Pezizomycotina</taxon>
        <taxon>Dothideomycetes</taxon>
        <taxon>Pleosporomycetidae</taxon>
        <taxon>Pleosporales</taxon>
        <taxon>Pleosporineae</taxon>
        <taxon>Phaeosphaeriaceae</taxon>
        <taxon>Parastagonospora</taxon>
    </lineage>
</organism>
<reference evidence="2" key="1">
    <citation type="journal article" date="2021" name="BMC Genomics">
        <title>Chromosome-level genome assembly and manually-curated proteome of model necrotroph Parastagonospora nodorum Sn15 reveals a genome-wide trove of candidate effector homologs, and redundancy of virulence-related functions within an accessory chromosome.</title>
        <authorList>
            <person name="Bertazzoni S."/>
            <person name="Jones D.A.B."/>
            <person name="Phan H.T."/>
            <person name="Tan K.-C."/>
            <person name="Hane J.K."/>
        </authorList>
    </citation>
    <scope>NUCLEOTIDE SEQUENCE [LARGE SCALE GENOMIC DNA]</scope>
    <source>
        <strain evidence="2">SN15 / ATCC MYA-4574 / FGSC 10173)</strain>
    </source>
</reference>
<protein>
    <submittedName>
        <fullName evidence="1">Uncharacterized protein</fullName>
    </submittedName>
</protein>
<dbReference type="EMBL" id="CP069030">
    <property type="protein sequence ID" value="QRC97821.1"/>
    <property type="molecule type" value="Genomic_DNA"/>
</dbReference>
<gene>
    <name evidence="1" type="ORF">JI435_411070</name>
</gene>
<dbReference type="AlphaFoldDB" id="A0A7U2F3K8"/>
<accession>A0A7U2F3K8</accession>
<dbReference type="VEuPathDB" id="FungiDB:JI435_411070"/>
<keyword evidence="2" id="KW-1185">Reference proteome</keyword>
<evidence type="ECO:0000313" key="2">
    <source>
        <dbReference type="Proteomes" id="UP000663193"/>
    </source>
</evidence>
<evidence type="ECO:0000313" key="1">
    <source>
        <dbReference type="EMBL" id="QRC97821.1"/>
    </source>
</evidence>
<proteinExistence type="predicted"/>
<name>A0A7U2F3K8_PHANO</name>
<dbReference type="Proteomes" id="UP000663193">
    <property type="component" value="Chromosome 8"/>
</dbReference>
<sequence length="70" mass="7608">MSGGQPIAAVGGQRSRFPWFFDGRKNVQTGPEVGQRCKEAAIVLMYSSTIKRKSPQSRVTMDYTAADLGA</sequence>